<accession>A0AAN9NBH7</accession>
<feature type="region of interest" description="Disordered" evidence="1">
    <location>
        <begin position="58"/>
        <end position="78"/>
    </location>
</feature>
<evidence type="ECO:0000313" key="3">
    <source>
        <dbReference type="Proteomes" id="UP001374584"/>
    </source>
</evidence>
<evidence type="ECO:0000256" key="1">
    <source>
        <dbReference type="SAM" id="MobiDB-lite"/>
    </source>
</evidence>
<name>A0AAN9NBH7_PHACN</name>
<reference evidence="2 3" key="1">
    <citation type="submission" date="2024-01" db="EMBL/GenBank/DDBJ databases">
        <title>The genomes of 5 underutilized Papilionoideae crops provide insights into root nodulation and disease resistanc.</title>
        <authorList>
            <person name="Jiang F."/>
        </authorList>
    </citation>
    <scope>NUCLEOTIDE SEQUENCE [LARGE SCALE GENOMIC DNA]</scope>
    <source>
        <strain evidence="2">JINMINGXINNONG_FW02</strain>
        <tissue evidence="2">Leaves</tissue>
    </source>
</reference>
<comment type="caution">
    <text evidence="2">The sequence shown here is derived from an EMBL/GenBank/DDBJ whole genome shotgun (WGS) entry which is preliminary data.</text>
</comment>
<gene>
    <name evidence="2" type="ORF">VNO80_09444</name>
</gene>
<evidence type="ECO:0000313" key="2">
    <source>
        <dbReference type="EMBL" id="KAK7367432.1"/>
    </source>
</evidence>
<keyword evidence="3" id="KW-1185">Reference proteome</keyword>
<dbReference type="EMBL" id="JAYMYR010000004">
    <property type="protein sequence ID" value="KAK7367432.1"/>
    <property type="molecule type" value="Genomic_DNA"/>
</dbReference>
<sequence length="101" mass="11724">MFIANMHCHYVVKECIPLKFKIFPMNQIPHYSSSLDAIATFLIKRLLWRKFLGIKRRKPSNSTFGQSHSPAFIDKHNSHMNKPQLEEVRLRNSSNSLVAAN</sequence>
<protein>
    <submittedName>
        <fullName evidence="2">Uncharacterized protein</fullName>
    </submittedName>
</protein>
<feature type="compositionally biased region" description="Polar residues" evidence="1">
    <location>
        <begin position="60"/>
        <end position="69"/>
    </location>
</feature>
<organism evidence="2 3">
    <name type="scientific">Phaseolus coccineus</name>
    <name type="common">Scarlet runner bean</name>
    <name type="synonym">Phaseolus multiflorus</name>
    <dbReference type="NCBI Taxonomy" id="3886"/>
    <lineage>
        <taxon>Eukaryota</taxon>
        <taxon>Viridiplantae</taxon>
        <taxon>Streptophyta</taxon>
        <taxon>Embryophyta</taxon>
        <taxon>Tracheophyta</taxon>
        <taxon>Spermatophyta</taxon>
        <taxon>Magnoliopsida</taxon>
        <taxon>eudicotyledons</taxon>
        <taxon>Gunneridae</taxon>
        <taxon>Pentapetalae</taxon>
        <taxon>rosids</taxon>
        <taxon>fabids</taxon>
        <taxon>Fabales</taxon>
        <taxon>Fabaceae</taxon>
        <taxon>Papilionoideae</taxon>
        <taxon>50 kb inversion clade</taxon>
        <taxon>NPAAA clade</taxon>
        <taxon>indigoferoid/millettioid clade</taxon>
        <taxon>Phaseoleae</taxon>
        <taxon>Phaseolus</taxon>
    </lineage>
</organism>
<dbReference type="Proteomes" id="UP001374584">
    <property type="component" value="Unassembled WGS sequence"/>
</dbReference>
<proteinExistence type="predicted"/>
<dbReference type="AlphaFoldDB" id="A0AAN9NBH7"/>